<accession>A0A1A9BIX6</accession>
<proteinExistence type="predicted"/>
<dbReference type="RefSeq" id="WP_091582947.1">
    <property type="nucleotide sequence ID" value="NZ_FLRH01000004.1"/>
</dbReference>
<reference evidence="3" key="1">
    <citation type="submission" date="2016-06" db="EMBL/GenBank/DDBJ databases">
        <authorList>
            <person name="Varghese N."/>
            <person name="Submissions Spin"/>
        </authorList>
    </citation>
    <scope>NUCLEOTIDE SEQUENCE [LARGE SCALE GENOMIC DNA]</scope>
    <source>
        <strain evidence="3">DSM 45794</strain>
    </source>
</reference>
<protein>
    <submittedName>
        <fullName evidence="2">Uncharacterized protein</fullName>
    </submittedName>
</protein>
<dbReference type="STRING" id="946078.GA0070622_6144"/>
<gene>
    <name evidence="2" type="ORF">GA0070622_6144</name>
</gene>
<feature type="compositionally biased region" description="Low complexity" evidence="1">
    <location>
        <begin position="434"/>
        <end position="450"/>
    </location>
</feature>
<sequence>MTRVSATEEFTGLEAIYEAYGLETASDRAAVAEAYDVFREHHGPYVTSIAAEMLDDLRASVDADPNERIVFVGRDGFSLGVAVRAMDPDFFDAHCHNVVLSRALAEAAVQDKERNSGAEYPQLQPYREISGSVDDRDIDGAYQRLTRYLRGNGIPVGREGSRITFVDSCLKGTIQELCAAIYPKSEFTGRYMFYYGIEGDPHPGSKKGYALHREGALGGGLKTLPDDPDLTFGSIPAIRVIENALQGPLSSPKRIRDDAPDQTRLIDTPDRTWGCNPVLIAEPYRDPAVREASKVAALLAVHDSAVDVRDGAPLDTATVRKQFTAQVRSWINRGTDVDPRLNRILDSFVHRDDHRLVRRLDDLMHEARLPEDTRSQFWTTFDKVSSLDDKKDFIERFRNATQQAPDGAGTPRGEVDASHRRAEDGQPWLRGITPAAGGAVARPPAQRTPGGAPPRAPAGASHPGRPRRPDAPSR</sequence>
<organism evidence="2 3">
    <name type="scientific">Micromonospora sediminicola</name>
    <dbReference type="NCBI Taxonomy" id="946078"/>
    <lineage>
        <taxon>Bacteria</taxon>
        <taxon>Bacillati</taxon>
        <taxon>Actinomycetota</taxon>
        <taxon>Actinomycetes</taxon>
        <taxon>Micromonosporales</taxon>
        <taxon>Micromonosporaceae</taxon>
        <taxon>Micromonospora</taxon>
    </lineage>
</organism>
<keyword evidence="3" id="KW-1185">Reference proteome</keyword>
<feature type="region of interest" description="Disordered" evidence="1">
    <location>
        <begin position="400"/>
        <end position="474"/>
    </location>
</feature>
<dbReference type="Proteomes" id="UP000199558">
    <property type="component" value="Unassembled WGS sequence"/>
</dbReference>
<dbReference type="OrthoDB" id="4548733at2"/>
<evidence type="ECO:0000313" key="2">
    <source>
        <dbReference type="EMBL" id="SBT69026.1"/>
    </source>
</evidence>
<dbReference type="EMBL" id="FLRH01000004">
    <property type="protein sequence ID" value="SBT69026.1"/>
    <property type="molecule type" value="Genomic_DNA"/>
</dbReference>
<feature type="compositionally biased region" description="Basic and acidic residues" evidence="1">
    <location>
        <begin position="413"/>
        <end position="424"/>
    </location>
</feature>
<evidence type="ECO:0000313" key="3">
    <source>
        <dbReference type="Proteomes" id="UP000199558"/>
    </source>
</evidence>
<name>A0A1A9BIX6_9ACTN</name>
<evidence type="ECO:0000256" key="1">
    <source>
        <dbReference type="SAM" id="MobiDB-lite"/>
    </source>
</evidence>
<dbReference type="AlphaFoldDB" id="A0A1A9BIX6"/>